<sequence>MKFIANRLNNTHLRDILPTSEHEIDGVLAAIAYGSNGSNEDEDLIGNCLNNKLRLDIWMRYDHTVPVVVPMLERLLRHHSDNVYCKLIPDFLHSKVIWWKGYGAYIGSANHTDRAWLTNIEAGLFLTEEDLESNGMIPELETFFDYLNTLDKAFPLTREVVEEMKVLQNLRRDMGMKGADKRRIPLWEGPSFIQKQRAADKQKENFQKEWHSTLTELRSIASQLTDYRPAWVEHSIPPGWQVDQFLHAYYYNKVGEGNKKPYEDYYQSNKSNPQTAVREIMEWWKIQREAPSNEHENLYVHAPYIREHLAEDKILTLSKDEFEKVLYYTHATCDHIIKLSTKMLGRPDVKSMSLEDRLPLFTEWLLAQRNEKGWDVRKLLHFVLYEGRDEDLWERLYLAGRTREYGIAHYGLNSIAELVGWARPEVAPPRNGRTSKALRALGFDVRVY</sequence>
<comment type="caution">
    <text evidence="1">The sequence shown here is derived from an EMBL/GenBank/DDBJ whole genome shotgun (WGS) entry which is preliminary data.</text>
</comment>
<reference evidence="1 2" key="1">
    <citation type="submission" date="2024-06" db="EMBL/GenBank/DDBJ databases">
        <title>Genomic Encyclopedia of Type Strains, Phase V (KMG-V): Genome sequencing to study the core and pangenomes of soil and plant-associated prokaryotes.</title>
        <authorList>
            <person name="Whitman W."/>
        </authorList>
    </citation>
    <scope>NUCLEOTIDE SEQUENCE [LARGE SCALE GENOMIC DNA]</scope>
    <source>
        <strain evidence="1 2">NE40</strain>
    </source>
</reference>
<gene>
    <name evidence="1" type="ORF">V5J35_004514</name>
</gene>
<dbReference type="Proteomes" id="UP001549366">
    <property type="component" value="Unassembled WGS sequence"/>
</dbReference>
<dbReference type="CDD" id="cd09117">
    <property type="entry name" value="PLDc_Bfil_DEXD_like"/>
    <property type="match status" value="1"/>
</dbReference>
<keyword evidence="2" id="KW-1185">Reference proteome</keyword>
<dbReference type="EMBL" id="JBEWTB010000002">
    <property type="protein sequence ID" value="MET4759322.1"/>
    <property type="molecule type" value="Genomic_DNA"/>
</dbReference>
<dbReference type="Gene3D" id="3.30.870.10">
    <property type="entry name" value="Endonuclease Chain A"/>
    <property type="match status" value="1"/>
</dbReference>
<accession>A0ABV2SNH6</accession>
<proteinExistence type="predicted"/>
<organism evidence="1 2">
    <name type="scientific">Endozoicomonas lisbonensis</name>
    <dbReference type="NCBI Taxonomy" id="3120522"/>
    <lineage>
        <taxon>Bacteria</taxon>
        <taxon>Pseudomonadati</taxon>
        <taxon>Pseudomonadota</taxon>
        <taxon>Gammaproteobacteria</taxon>
        <taxon>Oceanospirillales</taxon>
        <taxon>Endozoicomonadaceae</taxon>
        <taxon>Endozoicomonas</taxon>
    </lineage>
</organism>
<evidence type="ECO:0008006" key="3">
    <source>
        <dbReference type="Google" id="ProtNLM"/>
    </source>
</evidence>
<dbReference type="SUPFAM" id="SSF56024">
    <property type="entry name" value="Phospholipase D/nuclease"/>
    <property type="match status" value="1"/>
</dbReference>
<evidence type="ECO:0000313" key="2">
    <source>
        <dbReference type="Proteomes" id="UP001549366"/>
    </source>
</evidence>
<name>A0ABV2SNH6_9GAMM</name>
<dbReference type="RefSeq" id="WP_354009317.1">
    <property type="nucleotide sequence ID" value="NZ_JBEWTA010000001.1"/>
</dbReference>
<evidence type="ECO:0000313" key="1">
    <source>
        <dbReference type="EMBL" id="MET4759322.1"/>
    </source>
</evidence>
<protein>
    <recommendedName>
        <fullName evidence="3">Phospholipase</fullName>
    </recommendedName>
</protein>